<keyword evidence="2" id="KW-1133">Transmembrane helix</keyword>
<keyword evidence="2" id="KW-0812">Transmembrane</keyword>
<gene>
    <name evidence="3" type="ORF">BS47DRAFT_1367072</name>
</gene>
<feature type="transmembrane region" description="Helical" evidence="2">
    <location>
        <begin position="12"/>
        <end position="35"/>
    </location>
</feature>
<feature type="region of interest" description="Disordered" evidence="1">
    <location>
        <begin position="221"/>
        <end position="250"/>
    </location>
</feature>
<dbReference type="Proteomes" id="UP000886523">
    <property type="component" value="Unassembled WGS sequence"/>
</dbReference>
<keyword evidence="4" id="KW-1185">Reference proteome</keyword>
<feature type="compositionally biased region" description="Basic and acidic residues" evidence="1">
    <location>
        <begin position="222"/>
        <end position="240"/>
    </location>
</feature>
<organism evidence="3 4">
    <name type="scientific">Hydnum rufescens UP504</name>
    <dbReference type="NCBI Taxonomy" id="1448309"/>
    <lineage>
        <taxon>Eukaryota</taxon>
        <taxon>Fungi</taxon>
        <taxon>Dikarya</taxon>
        <taxon>Basidiomycota</taxon>
        <taxon>Agaricomycotina</taxon>
        <taxon>Agaricomycetes</taxon>
        <taxon>Cantharellales</taxon>
        <taxon>Hydnaceae</taxon>
        <taxon>Hydnum</taxon>
    </lineage>
</organism>
<evidence type="ECO:0000256" key="1">
    <source>
        <dbReference type="SAM" id="MobiDB-lite"/>
    </source>
</evidence>
<dbReference type="EMBL" id="MU129097">
    <property type="protein sequence ID" value="KAF9506850.1"/>
    <property type="molecule type" value="Genomic_DNA"/>
</dbReference>
<keyword evidence="2" id="KW-0472">Membrane</keyword>
<dbReference type="AlphaFoldDB" id="A0A9P6AK99"/>
<comment type="caution">
    <text evidence="3">The sequence shown here is derived from an EMBL/GenBank/DDBJ whole genome shotgun (WGS) entry which is preliminary data.</text>
</comment>
<accession>A0A9P6AK99</accession>
<name>A0A9P6AK99_9AGAM</name>
<evidence type="ECO:0000313" key="3">
    <source>
        <dbReference type="EMBL" id="KAF9506850.1"/>
    </source>
</evidence>
<reference evidence="3" key="1">
    <citation type="journal article" date="2020" name="Nat. Commun.">
        <title>Large-scale genome sequencing of mycorrhizal fungi provides insights into the early evolution of symbiotic traits.</title>
        <authorList>
            <person name="Miyauchi S."/>
            <person name="Kiss E."/>
            <person name="Kuo A."/>
            <person name="Drula E."/>
            <person name="Kohler A."/>
            <person name="Sanchez-Garcia M."/>
            <person name="Morin E."/>
            <person name="Andreopoulos B."/>
            <person name="Barry K.W."/>
            <person name="Bonito G."/>
            <person name="Buee M."/>
            <person name="Carver A."/>
            <person name="Chen C."/>
            <person name="Cichocki N."/>
            <person name="Clum A."/>
            <person name="Culley D."/>
            <person name="Crous P.W."/>
            <person name="Fauchery L."/>
            <person name="Girlanda M."/>
            <person name="Hayes R.D."/>
            <person name="Keri Z."/>
            <person name="LaButti K."/>
            <person name="Lipzen A."/>
            <person name="Lombard V."/>
            <person name="Magnuson J."/>
            <person name="Maillard F."/>
            <person name="Murat C."/>
            <person name="Nolan M."/>
            <person name="Ohm R.A."/>
            <person name="Pangilinan J."/>
            <person name="Pereira M.F."/>
            <person name="Perotto S."/>
            <person name="Peter M."/>
            <person name="Pfister S."/>
            <person name="Riley R."/>
            <person name="Sitrit Y."/>
            <person name="Stielow J.B."/>
            <person name="Szollosi G."/>
            <person name="Zifcakova L."/>
            <person name="Stursova M."/>
            <person name="Spatafora J.W."/>
            <person name="Tedersoo L."/>
            <person name="Vaario L.M."/>
            <person name="Yamada A."/>
            <person name="Yan M."/>
            <person name="Wang P."/>
            <person name="Xu J."/>
            <person name="Bruns T."/>
            <person name="Baldrian P."/>
            <person name="Vilgalys R."/>
            <person name="Dunand C."/>
            <person name="Henrissat B."/>
            <person name="Grigoriev I.V."/>
            <person name="Hibbett D."/>
            <person name="Nagy L.G."/>
            <person name="Martin F.M."/>
        </authorList>
    </citation>
    <scope>NUCLEOTIDE SEQUENCE</scope>
    <source>
        <strain evidence="3">UP504</strain>
    </source>
</reference>
<protein>
    <submittedName>
        <fullName evidence="3">Uncharacterized protein</fullName>
    </submittedName>
</protein>
<evidence type="ECO:0000313" key="4">
    <source>
        <dbReference type="Proteomes" id="UP000886523"/>
    </source>
</evidence>
<sequence length="310" mass="34669">MSPGSVQNSLLRISPLFLVMVELSNLFVCMGVPLMDSGFRPNHWIDHKEKLFSKGLGMLVGWCIIAEVQLVSVWGQYSLSALVLEVSSNSIKHVKMLFVGVHPYSTILKGKPNIPIVVSECMPNSEKQLRLWGFECLKDNQIKRFLTMTRRGNSTKSLAAIARDPEDRECLHQDIGWLHSGVYQRPSSLASNLVAFLKWSLWMTGKEPPRVCPIEMSNSKRKVTESMEKDSTAKHVRSEGKSPATNVASSAESSLTDLASAAMQLRFPKFQKKHWDPMVLVWSNGGSDASLKGMIDGICTHHLPQQYFIP</sequence>
<proteinExistence type="predicted"/>
<evidence type="ECO:0000256" key="2">
    <source>
        <dbReference type="SAM" id="Phobius"/>
    </source>
</evidence>